<dbReference type="GO" id="GO:0043772">
    <property type="term" value="F:acyl-phosphate glycerol-3-phosphate acyltransferase activity"/>
    <property type="evidence" value="ECO:0007669"/>
    <property type="project" value="InterPro"/>
</dbReference>
<evidence type="ECO:0000256" key="9">
    <source>
        <dbReference type="ARBA" id="ARBA00023264"/>
    </source>
</evidence>
<dbReference type="AlphaFoldDB" id="A0A1G2EHC7"/>
<keyword evidence="9" id="KW-1208">Phospholipid metabolism</keyword>
<feature type="transmembrane region" description="Helical" evidence="10">
    <location>
        <begin position="119"/>
        <end position="144"/>
    </location>
</feature>
<keyword evidence="5 10" id="KW-1133">Transmembrane helix</keyword>
<evidence type="ECO:0000256" key="6">
    <source>
        <dbReference type="ARBA" id="ARBA00023098"/>
    </source>
</evidence>
<evidence type="ECO:0000256" key="3">
    <source>
        <dbReference type="ARBA" id="ARBA00022679"/>
    </source>
</evidence>
<keyword evidence="4 10" id="KW-0812">Transmembrane</keyword>
<keyword evidence="1" id="KW-1003">Cell membrane</keyword>
<dbReference type="GO" id="GO:0005886">
    <property type="term" value="C:plasma membrane"/>
    <property type="evidence" value="ECO:0007669"/>
    <property type="project" value="InterPro"/>
</dbReference>
<reference evidence="11 12" key="1">
    <citation type="journal article" date="2016" name="Nat. Commun.">
        <title>Thousands of microbial genomes shed light on interconnected biogeochemical processes in an aquifer system.</title>
        <authorList>
            <person name="Anantharaman K."/>
            <person name="Brown C.T."/>
            <person name="Hug L.A."/>
            <person name="Sharon I."/>
            <person name="Castelle C.J."/>
            <person name="Probst A.J."/>
            <person name="Thomas B.C."/>
            <person name="Singh A."/>
            <person name="Wilkins M.J."/>
            <person name="Karaoz U."/>
            <person name="Brodie E.L."/>
            <person name="Williams K.H."/>
            <person name="Hubbard S.S."/>
            <person name="Banfield J.F."/>
        </authorList>
    </citation>
    <scope>NUCLEOTIDE SEQUENCE [LARGE SCALE GENOMIC DNA]</scope>
</reference>
<keyword evidence="3" id="KW-0808">Transferase</keyword>
<evidence type="ECO:0000256" key="8">
    <source>
        <dbReference type="ARBA" id="ARBA00023209"/>
    </source>
</evidence>
<evidence type="ECO:0000256" key="10">
    <source>
        <dbReference type="SAM" id="Phobius"/>
    </source>
</evidence>
<feature type="transmembrane region" description="Helical" evidence="10">
    <location>
        <begin position="156"/>
        <end position="189"/>
    </location>
</feature>
<evidence type="ECO:0000313" key="12">
    <source>
        <dbReference type="Proteomes" id="UP000178647"/>
    </source>
</evidence>
<name>A0A1G2EHC7_9BACT</name>
<comment type="caution">
    <text evidence="11">The sequence shown here is derived from an EMBL/GenBank/DDBJ whole genome shotgun (WGS) entry which is preliminary data.</text>
</comment>
<dbReference type="EMBL" id="MHMH01000007">
    <property type="protein sequence ID" value="OGZ24648.1"/>
    <property type="molecule type" value="Genomic_DNA"/>
</dbReference>
<evidence type="ECO:0000256" key="2">
    <source>
        <dbReference type="ARBA" id="ARBA00022516"/>
    </source>
</evidence>
<dbReference type="PANTHER" id="PTHR30309">
    <property type="entry name" value="INNER MEMBRANE PROTEIN YGIH"/>
    <property type="match status" value="1"/>
</dbReference>
<feature type="transmembrane region" description="Helical" evidence="10">
    <location>
        <begin position="56"/>
        <end position="81"/>
    </location>
</feature>
<proteinExistence type="predicted"/>
<evidence type="ECO:0000256" key="4">
    <source>
        <dbReference type="ARBA" id="ARBA00022692"/>
    </source>
</evidence>
<sequence length="229" mass="25260">LLFWPYLHTYTETISASVEPAICLYTLPFFLDVEVQDAGSGKSGATNVMRTTHDRLLGLIVGIIDGGVKGTLWIFVIYIIFGLAFNLQWMVYACLVAVLLGHIFPVLTNFKTGGAGIAILIGGPMVFVPGLAYALAILAWLLTFQLTKGVKFLCNIMAVTVLLLTGIAFHFSWLFLGFCFFAVGLTSLAHRQNFYRLSRGQEAKSTWEDLGKSILKLGEIFKKKREGLP</sequence>
<evidence type="ECO:0000256" key="7">
    <source>
        <dbReference type="ARBA" id="ARBA00023136"/>
    </source>
</evidence>
<protein>
    <recommendedName>
        <fullName evidence="13">Acyl-phosphate glycerol 3-phosphate acyltransferase</fullName>
    </recommendedName>
</protein>
<dbReference type="STRING" id="1801672.A2896_01800"/>
<keyword evidence="7 10" id="KW-0472">Membrane</keyword>
<evidence type="ECO:0000256" key="5">
    <source>
        <dbReference type="ARBA" id="ARBA00022989"/>
    </source>
</evidence>
<evidence type="ECO:0000313" key="11">
    <source>
        <dbReference type="EMBL" id="OGZ24648.1"/>
    </source>
</evidence>
<accession>A0A1G2EHC7</accession>
<dbReference type="GO" id="GO:0008654">
    <property type="term" value="P:phospholipid biosynthetic process"/>
    <property type="evidence" value="ECO:0007669"/>
    <property type="project" value="UniProtKB-KW"/>
</dbReference>
<organism evidence="11 12">
    <name type="scientific">Candidatus Nealsonbacteria bacterium RIFCSPLOWO2_01_FULL_43_32</name>
    <dbReference type="NCBI Taxonomy" id="1801672"/>
    <lineage>
        <taxon>Bacteria</taxon>
        <taxon>Candidatus Nealsoniibacteriota</taxon>
    </lineage>
</organism>
<dbReference type="Proteomes" id="UP000178647">
    <property type="component" value="Unassembled WGS sequence"/>
</dbReference>
<keyword evidence="8" id="KW-0594">Phospholipid biosynthesis</keyword>
<dbReference type="SMART" id="SM01207">
    <property type="entry name" value="G3P_acyltransf"/>
    <property type="match status" value="1"/>
</dbReference>
<feature type="transmembrane region" description="Helical" evidence="10">
    <location>
        <begin position="87"/>
        <end position="107"/>
    </location>
</feature>
<dbReference type="Pfam" id="PF02660">
    <property type="entry name" value="G3P_acyltransf"/>
    <property type="match status" value="1"/>
</dbReference>
<evidence type="ECO:0008006" key="13">
    <source>
        <dbReference type="Google" id="ProtNLM"/>
    </source>
</evidence>
<dbReference type="PANTHER" id="PTHR30309:SF0">
    <property type="entry name" value="GLYCEROL-3-PHOSPHATE ACYLTRANSFERASE-RELATED"/>
    <property type="match status" value="1"/>
</dbReference>
<keyword evidence="2" id="KW-0444">Lipid biosynthesis</keyword>
<keyword evidence="6" id="KW-0443">Lipid metabolism</keyword>
<dbReference type="InterPro" id="IPR003811">
    <property type="entry name" value="G3P_acylTferase_PlsY"/>
</dbReference>
<feature type="non-terminal residue" evidence="11">
    <location>
        <position position="1"/>
    </location>
</feature>
<gene>
    <name evidence="11" type="ORF">A2896_01800</name>
</gene>
<evidence type="ECO:0000256" key="1">
    <source>
        <dbReference type="ARBA" id="ARBA00022475"/>
    </source>
</evidence>